<organism evidence="5 6">
    <name type="scientific">Aspergillus terreus (strain NIH 2624 / FGSC A1156)</name>
    <dbReference type="NCBI Taxonomy" id="341663"/>
    <lineage>
        <taxon>Eukaryota</taxon>
        <taxon>Fungi</taxon>
        <taxon>Dikarya</taxon>
        <taxon>Ascomycota</taxon>
        <taxon>Pezizomycotina</taxon>
        <taxon>Eurotiomycetes</taxon>
        <taxon>Eurotiomycetidae</taxon>
        <taxon>Eurotiales</taxon>
        <taxon>Aspergillaceae</taxon>
        <taxon>Aspergillus</taxon>
        <taxon>Aspergillus subgen. Circumdati</taxon>
    </lineage>
</organism>
<dbReference type="InterPro" id="IPR055647">
    <property type="entry name" value="DUF7223"/>
</dbReference>
<dbReference type="STRING" id="341663.Q0CDZ7"/>
<feature type="chain" id="PRO_5004170209" evidence="2">
    <location>
        <begin position="25"/>
        <end position="577"/>
    </location>
</feature>
<evidence type="ECO:0000256" key="1">
    <source>
        <dbReference type="SAM" id="MobiDB-lite"/>
    </source>
</evidence>
<dbReference type="OrthoDB" id="160645at2759"/>
<keyword evidence="2" id="KW-0732">Signal</keyword>
<feature type="compositionally biased region" description="Basic residues" evidence="1">
    <location>
        <begin position="566"/>
        <end position="577"/>
    </location>
</feature>
<gene>
    <name evidence="5" type="ORF">ATEG_08087</name>
</gene>
<evidence type="ECO:0000313" key="5">
    <source>
        <dbReference type="EMBL" id="EAU31260.1"/>
    </source>
</evidence>
<name>Q0CDZ7_ASPTN</name>
<evidence type="ECO:0000256" key="2">
    <source>
        <dbReference type="SAM" id="SignalP"/>
    </source>
</evidence>
<evidence type="ECO:0000259" key="3">
    <source>
        <dbReference type="Pfam" id="PF22974"/>
    </source>
</evidence>
<protein>
    <submittedName>
        <fullName evidence="5">Uncharacterized protein</fullName>
    </submittedName>
</protein>
<accession>Q0CDZ7</accession>
<dbReference type="HOGENOM" id="CLU_030295_0_0_1"/>
<feature type="signal peptide" evidence="2">
    <location>
        <begin position="1"/>
        <end position="24"/>
    </location>
</feature>
<dbReference type="Proteomes" id="UP000007963">
    <property type="component" value="Unassembled WGS sequence"/>
</dbReference>
<dbReference type="InterPro" id="IPR054293">
    <property type="entry name" value="DUF7029"/>
</dbReference>
<evidence type="ECO:0000259" key="4">
    <source>
        <dbReference type="Pfam" id="PF23865"/>
    </source>
</evidence>
<dbReference type="AlphaFoldDB" id="Q0CDZ7"/>
<dbReference type="Pfam" id="PF22974">
    <property type="entry name" value="DUF7029"/>
    <property type="match status" value="1"/>
</dbReference>
<dbReference type="RefSeq" id="XP_001216708.1">
    <property type="nucleotide sequence ID" value="XM_001216708.1"/>
</dbReference>
<dbReference type="OMA" id="ASISYPM"/>
<dbReference type="GeneID" id="4353424"/>
<proteinExistence type="predicted"/>
<evidence type="ECO:0000313" key="6">
    <source>
        <dbReference type="Proteomes" id="UP000007963"/>
    </source>
</evidence>
<dbReference type="eggNOG" id="ENOG502SNFF">
    <property type="taxonomic scope" value="Eukaryota"/>
</dbReference>
<sequence length="577" mass="61481">MVGLVRSWLVSSLLLSLLAQQGLSTFVFRDIEPPQLAPKRLAVRGTENHNASYYSGLDPQRQDSFYWGGSKDGHEAMANFTVDTAEDKTSIVSIEKFRRMLSSVHCTNSSLSMGFKDHASFAYVRRKWQWVNDADERTFIMVAGTGDCAWNTHRLPFNVSEIVFDDRAHAARLHGRPTEWKHAVKNYELTVGYIPGSRSVSRKRDFDKDLSVDFTHSLPMSSMEFDTPVDDLKITYSCDECGTKGSFEFGFHIKTSWGIPQEASFSLAPNDVSASFIPKLGLSGNFTDTYEKKIPLGSIPIGGISIPGGILDVGPEIAFELVGSIGPVSGSTSVSSGVTVSLSSSAELEIDLTSPDVSASGWTPEVKVEPLTIEAKIEASLELALTAGLQLTAEALGQGFEAGVELKPYYGATLSVSEKSEGGVCEDDSEHHSMGVSVEPKAGVSLDAEISKADGGDTLAEVNIASITLPMDNACYGFGPTGSGTASSSASPTPSSSKIPSSSARPTPSPSSSRVASSSSVIPTSSYPSSTAYESTSAPYTTTTTYSSSSTSATPSSSSVAASLHLHGHHRRHHGWH</sequence>
<dbReference type="Pfam" id="PF23865">
    <property type="entry name" value="DUF7223"/>
    <property type="match status" value="1"/>
</dbReference>
<feature type="region of interest" description="Disordered" evidence="1">
    <location>
        <begin position="482"/>
        <end position="577"/>
    </location>
</feature>
<reference evidence="6" key="1">
    <citation type="submission" date="2005-09" db="EMBL/GenBank/DDBJ databases">
        <title>Annotation of the Aspergillus terreus NIH2624 genome.</title>
        <authorList>
            <person name="Birren B.W."/>
            <person name="Lander E.S."/>
            <person name="Galagan J.E."/>
            <person name="Nusbaum C."/>
            <person name="Devon K."/>
            <person name="Henn M."/>
            <person name="Ma L.-J."/>
            <person name="Jaffe D.B."/>
            <person name="Butler J."/>
            <person name="Alvarez P."/>
            <person name="Gnerre S."/>
            <person name="Grabherr M."/>
            <person name="Kleber M."/>
            <person name="Mauceli E.W."/>
            <person name="Brockman W."/>
            <person name="Rounsley S."/>
            <person name="Young S.K."/>
            <person name="LaButti K."/>
            <person name="Pushparaj V."/>
            <person name="DeCaprio D."/>
            <person name="Crawford M."/>
            <person name="Koehrsen M."/>
            <person name="Engels R."/>
            <person name="Montgomery P."/>
            <person name="Pearson M."/>
            <person name="Howarth C."/>
            <person name="Larson L."/>
            <person name="Luoma S."/>
            <person name="White J."/>
            <person name="Alvarado L."/>
            <person name="Kodira C.D."/>
            <person name="Zeng Q."/>
            <person name="Oleary S."/>
            <person name="Yandava C."/>
            <person name="Denning D.W."/>
            <person name="Nierman W.C."/>
            <person name="Milne T."/>
            <person name="Madden K."/>
        </authorList>
    </citation>
    <scope>NUCLEOTIDE SEQUENCE [LARGE SCALE GENOMIC DNA]</scope>
    <source>
        <strain evidence="6">NIH 2624 / FGSC A1156</strain>
    </source>
</reference>
<feature type="domain" description="DUF7029" evidence="3">
    <location>
        <begin position="85"/>
        <end position="188"/>
    </location>
</feature>
<feature type="domain" description="DUF7223" evidence="4">
    <location>
        <begin position="225"/>
        <end position="476"/>
    </location>
</feature>
<dbReference type="EMBL" id="CH476605">
    <property type="protein sequence ID" value="EAU31260.1"/>
    <property type="molecule type" value="Genomic_DNA"/>
</dbReference>
<feature type="compositionally biased region" description="Low complexity" evidence="1">
    <location>
        <begin position="483"/>
        <end position="565"/>
    </location>
</feature>
<dbReference type="VEuPathDB" id="FungiDB:ATEG_08087"/>